<dbReference type="InterPro" id="IPR017972">
    <property type="entry name" value="Cyt_P450_CS"/>
</dbReference>
<dbReference type="GO" id="GO:0005506">
    <property type="term" value="F:iron ion binding"/>
    <property type="evidence" value="ECO:0007669"/>
    <property type="project" value="InterPro"/>
</dbReference>
<dbReference type="InterPro" id="IPR001128">
    <property type="entry name" value="Cyt_P450"/>
</dbReference>
<dbReference type="SUPFAM" id="SSF48264">
    <property type="entry name" value="Cytochrome P450"/>
    <property type="match status" value="1"/>
</dbReference>
<comment type="similarity">
    <text evidence="3 9">Belongs to the cytochrome P450 family.</text>
</comment>
<evidence type="ECO:0000256" key="4">
    <source>
        <dbReference type="ARBA" id="ARBA00022617"/>
    </source>
</evidence>
<dbReference type="InterPro" id="IPR002403">
    <property type="entry name" value="Cyt_P450_E_grp-IV"/>
</dbReference>
<dbReference type="PRINTS" id="PR00465">
    <property type="entry name" value="EP450IV"/>
</dbReference>
<dbReference type="GO" id="GO:0016705">
    <property type="term" value="F:oxidoreductase activity, acting on paired donors, with incorporation or reduction of molecular oxygen"/>
    <property type="evidence" value="ECO:0007669"/>
    <property type="project" value="InterPro"/>
</dbReference>
<protein>
    <recommendedName>
        <fullName evidence="12">Cytochrome P450</fullName>
    </recommendedName>
</protein>
<dbReference type="GO" id="GO:0020037">
    <property type="term" value="F:heme binding"/>
    <property type="evidence" value="ECO:0007669"/>
    <property type="project" value="InterPro"/>
</dbReference>
<accession>A0AAV5TQX2</accession>
<dbReference type="GO" id="GO:0005789">
    <property type="term" value="C:endoplasmic reticulum membrane"/>
    <property type="evidence" value="ECO:0007669"/>
    <property type="project" value="UniProtKB-SubCell"/>
</dbReference>
<proteinExistence type="inferred from homology"/>
<dbReference type="EMBL" id="BTSX01000004">
    <property type="protein sequence ID" value="GMS96622.1"/>
    <property type="molecule type" value="Genomic_DNA"/>
</dbReference>
<dbReference type="Proteomes" id="UP001432027">
    <property type="component" value="Unassembled WGS sequence"/>
</dbReference>
<dbReference type="PANTHER" id="PTHR24291">
    <property type="entry name" value="CYTOCHROME P450 FAMILY 4"/>
    <property type="match status" value="1"/>
</dbReference>
<comment type="cofactor">
    <cofactor evidence="1 8">
        <name>heme</name>
        <dbReference type="ChEBI" id="CHEBI:30413"/>
    </cofactor>
</comment>
<keyword evidence="9" id="KW-0560">Oxidoreductase</keyword>
<dbReference type="InterPro" id="IPR050196">
    <property type="entry name" value="Cytochrome_P450_Monoox"/>
</dbReference>
<dbReference type="Pfam" id="PF00067">
    <property type="entry name" value="p450"/>
    <property type="match status" value="1"/>
</dbReference>
<dbReference type="InterPro" id="IPR036396">
    <property type="entry name" value="Cyt_P450_sf"/>
</dbReference>
<evidence type="ECO:0000256" key="3">
    <source>
        <dbReference type="ARBA" id="ARBA00010617"/>
    </source>
</evidence>
<evidence type="ECO:0000256" key="8">
    <source>
        <dbReference type="PIRSR" id="PIRSR602403-1"/>
    </source>
</evidence>
<dbReference type="AlphaFoldDB" id="A0AAV5TQX2"/>
<dbReference type="GO" id="GO:0004497">
    <property type="term" value="F:monooxygenase activity"/>
    <property type="evidence" value="ECO:0007669"/>
    <property type="project" value="UniProtKB-KW"/>
</dbReference>
<dbReference type="CDD" id="cd20628">
    <property type="entry name" value="CYP4"/>
    <property type="match status" value="1"/>
</dbReference>
<gene>
    <name evidence="10" type="ORF">PENTCL1PPCAC_18797</name>
</gene>
<evidence type="ECO:0000256" key="1">
    <source>
        <dbReference type="ARBA" id="ARBA00001971"/>
    </source>
</evidence>
<feature type="binding site" description="axial binding residue" evidence="8">
    <location>
        <position position="441"/>
    </location>
    <ligand>
        <name>heme</name>
        <dbReference type="ChEBI" id="CHEBI:30413"/>
    </ligand>
    <ligandPart>
        <name>Fe</name>
        <dbReference type="ChEBI" id="CHEBI:18248"/>
    </ligandPart>
</feature>
<dbReference type="Gene3D" id="1.10.630.10">
    <property type="entry name" value="Cytochrome P450"/>
    <property type="match status" value="1"/>
</dbReference>
<evidence type="ECO:0000256" key="9">
    <source>
        <dbReference type="RuleBase" id="RU000461"/>
    </source>
</evidence>
<organism evidence="10 11">
    <name type="scientific">Pristionchus entomophagus</name>
    <dbReference type="NCBI Taxonomy" id="358040"/>
    <lineage>
        <taxon>Eukaryota</taxon>
        <taxon>Metazoa</taxon>
        <taxon>Ecdysozoa</taxon>
        <taxon>Nematoda</taxon>
        <taxon>Chromadorea</taxon>
        <taxon>Rhabditida</taxon>
        <taxon>Rhabditina</taxon>
        <taxon>Diplogasteromorpha</taxon>
        <taxon>Diplogasteroidea</taxon>
        <taxon>Neodiplogasteridae</taxon>
        <taxon>Pristionchus</taxon>
    </lineage>
</organism>
<comment type="function">
    <text evidence="2">May be involved in the metabolism of insect hormones and in the breakdown of synthetic insecticides.</text>
</comment>
<dbReference type="PRINTS" id="PR00385">
    <property type="entry name" value="P450"/>
</dbReference>
<comment type="caution">
    <text evidence="10">The sequence shown here is derived from an EMBL/GenBank/DDBJ whole genome shotgun (WGS) entry which is preliminary data.</text>
</comment>
<keyword evidence="6 8" id="KW-0408">Iron</keyword>
<keyword evidence="5 8" id="KW-0479">Metal-binding</keyword>
<evidence type="ECO:0000256" key="5">
    <source>
        <dbReference type="ARBA" id="ARBA00022723"/>
    </source>
</evidence>
<evidence type="ECO:0000256" key="2">
    <source>
        <dbReference type="ARBA" id="ARBA00003690"/>
    </source>
</evidence>
<reference evidence="10" key="1">
    <citation type="submission" date="2023-10" db="EMBL/GenBank/DDBJ databases">
        <title>Genome assembly of Pristionchus species.</title>
        <authorList>
            <person name="Yoshida K."/>
            <person name="Sommer R.J."/>
        </authorList>
    </citation>
    <scope>NUCLEOTIDE SEQUENCE</scope>
    <source>
        <strain evidence="10">RS0144</strain>
    </source>
</reference>
<evidence type="ECO:0000313" key="10">
    <source>
        <dbReference type="EMBL" id="GMS96622.1"/>
    </source>
</evidence>
<keyword evidence="11" id="KW-1185">Reference proteome</keyword>
<keyword evidence="4 8" id="KW-0349">Heme</keyword>
<evidence type="ECO:0000256" key="6">
    <source>
        <dbReference type="ARBA" id="ARBA00023004"/>
    </source>
</evidence>
<evidence type="ECO:0000256" key="7">
    <source>
        <dbReference type="ARBA" id="ARBA00023033"/>
    </source>
</evidence>
<dbReference type="PANTHER" id="PTHR24291:SF194">
    <property type="entry name" value="CYTOCHROME P450 FAMILY"/>
    <property type="match status" value="1"/>
</dbReference>
<evidence type="ECO:0008006" key="12">
    <source>
        <dbReference type="Google" id="ProtNLM"/>
    </source>
</evidence>
<keyword evidence="7 9" id="KW-0503">Monooxygenase</keyword>
<dbReference type="PROSITE" id="PS00086">
    <property type="entry name" value="CYTOCHROME_P450"/>
    <property type="match status" value="1"/>
</dbReference>
<sequence length="495" mass="57620">MIGALLITLFAVLYYGPWLKKVISTFLYQYPYLQKLPGPKGPPFIGSIADLAGDTTVPLKFWLSEAEKARERGDGFFTITVLGRTISFPINGETLKYICESNEEILKGKDYEFLRAWIGDCILLVIGKEWRDRRKSYTPLFHFSQLDGYLETFNKHARVMAEVLHDKAGTIVDMSEAVKRTALDVICDTAMGINFDTQRNPTHPYLHSVHDFTHLQQRHNTTPHMWITPIWYLLYDREYKRSLHGLNDLTKKIMDERFRRVQNGEVDLEAKKRPLIDHFFSYQQKGDWTLEDVHYELNGVIFGGHDTTSATLTWVYWVLGTQAEFQQQCFEEINDIMGPTDRDLDHDDLKSMVFLERFIKECMRIFPPIPAVERELMNDFKIGDHVLPKGSEIFIAPHIVHHNPEVYPEPWKFDPDRFLPENIAKRNPYDFIPFSAGPRNCIGQKFAMQEMKTILSWTLRKFSFSTKHDMLDQGFAIEVICKPTINVDLLVTPRK</sequence>
<evidence type="ECO:0000313" key="11">
    <source>
        <dbReference type="Proteomes" id="UP001432027"/>
    </source>
</evidence>
<name>A0AAV5TQX2_9BILA</name>